<sequence>MASNKNNNYFLLLLNLQFFFCAAHDKHLSESSLYDVLNRAERIEYAKYVEEQSREIRVESIFMKYAKVKVDDLLKYSESFLKNWMSVEKFETVGTCEAS</sequence>
<reference evidence="3" key="1">
    <citation type="submission" date="2022-11" db="UniProtKB">
        <authorList>
            <consortium name="WormBaseParasite"/>
        </authorList>
    </citation>
    <scope>IDENTIFICATION</scope>
</reference>
<feature type="signal peptide" evidence="1">
    <location>
        <begin position="1"/>
        <end position="23"/>
    </location>
</feature>
<dbReference type="Proteomes" id="UP000887572">
    <property type="component" value="Unplaced"/>
</dbReference>
<protein>
    <submittedName>
        <fullName evidence="3">Uncharacterized protein</fullName>
    </submittedName>
</protein>
<evidence type="ECO:0000313" key="3">
    <source>
        <dbReference type="WBParaSite" id="Gr19_v10_g2626.t1"/>
    </source>
</evidence>
<evidence type="ECO:0000256" key="1">
    <source>
        <dbReference type="SAM" id="SignalP"/>
    </source>
</evidence>
<dbReference type="AlphaFoldDB" id="A0A914HLL1"/>
<feature type="chain" id="PRO_5037012045" evidence="1">
    <location>
        <begin position="24"/>
        <end position="99"/>
    </location>
</feature>
<name>A0A914HLL1_GLORO</name>
<keyword evidence="2" id="KW-1185">Reference proteome</keyword>
<dbReference type="WBParaSite" id="Gr19_v10_g2626.t1">
    <property type="protein sequence ID" value="Gr19_v10_g2626.t1"/>
    <property type="gene ID" value="Gr19_v10_g2626"/>
</dbReference>
<evidence type="ECO:0000313" key="2">
    <source>
        <dbReference type="Proteomes" id="UP000887572"/>
    </source>
</evidence>
<organism evidence="2 3">
    <name type="scientific">Globodera rostochiensis</name>
    <name type="common">Golden nematode worm</name>
    <name type="synonym">Heterodera rostochiensis</name>
    <dbReference type="NCBI Taxonomy" id="31243"/>
    <lineage>
        <taxon>Eukaryota</taxon>
        <taxon>Metazoa</taxon>
        <taxon>Ecdysozoa</taxon>
        <taxon>Nematoda</taxon>
        <taxon>Chromadorea</taxon>
        <taxon>Rhabditida</taxon>
        <taxon>Tylenchina</taxon>
        <taxon>Tylenchomorpha</taxon>
        <taxon>Tylenchoidea</taxon>
        <taxon>Heteroderidae</taxon>
        <taxon>Heteroderinae</taxon>
        <taxon>Globodera</taxon>
    </lineage>
</organism>
<keyword evidence="1" id="KW-0732">Signal</keyword>
<proteinExistence type="predicted"/>
<accession>A0A914HLL1</accession>